<name>A0A142G057_AGGAC</name>
<dbReference type="Pfam" id="PF08780">
    <property type="entry name" value="NTase_sub_bind"/>
    <property type="match status" value="1"/>
</dbReference>
<sequence>MTELDLTPLTNAINRLAEGLARYQSDITDIQIRDGLIQRFEFTYEISHKMLKRFLEYTEANPEQIDAMTFQDLIRTSNERGLLLGNWQNWKQYREMRSRTSHTYDEETAILVVSGIPDFLREARFLQQSLQERLHAHHH</sequence>
<dbReference type="Proteomes" id="UP000226080">
    <property type="component" value="Unassembled WGS sequence"/>
</dbReference>
<protein>
    <submittedName>
        <fullName evidence="3">Nucleotidyltransferase</fullName>
    </submittedName>
</protein>
<dbReference type="EMBL" id="VSED01000023">
    <property type="protein sequence ID" value="TYA38532.1"/>
    <property type="molecule type" value="Genomic_DNA"/>
</dbReference>
<keyword evidence="5" id="KW-1185">Reference proteome</keyword>
<dbReference type="Gene3D" id="1.20.120.330">
    <property type="entry name" value="Nucleotidyltransferases domain 2"/>
    <property type="match status" value="1"/>
</dbReference>
<evidence type="ECO:0000313" key="1">
    <source>
        <dbReference type="EMBL" id="AMQ94037.1"/>
    </source>
</evidence>
<dbReference type="OrthoDB" id="9810452at2"/>
<dbReference type="Proteomes" id="UP000323012">
    <property type="component" value="Unassembled WGS sequence"/>
</dbReference>
<dbReference type="Proteomes" id="UP000072236">
    <property type="component" value="Chromosome"/>
</dbReference>
<evidence type="ECO:0000313" key="4">
    <source>
        <dbReference type="Proteomes" id="UP000072236"/>
    </source>
</evidence>
<dbReference type="NCBIfam" id="TIGR01987">
    <property type="entry name" value="HI0074"/>
    <property type="match status" value="1"/>
</dbReference>
<dbReference type="GeneID" id="77211075"/>
<evidence type="ECO:0000313" key="6">
    <source>
        <dbReference type="Proteomes" id="UP000323012"/>
    </source>
</evidence>
<dbReference type="EMBL" id="CP012959">
    <property type="protein sequence ID" value="AMQ94037.1"/>
    <property type="molecule type" value="Genomic_DNA"/>
</dbReference>
<accession>A0A142G057</accession>
<dbReference type="EMBL" id="PCGW01000021">
    <property type="protein sequence ID" value="PHO19918.1"/>
    <property type="molecule type" value="Genomic_DNA"/>
</dbReference>
<organism evidence="3 6">
    <name type="scientific">Aggregatibacter actinomycetemcomitans</name>
    <name type="common">Actinobacillus actinomycetemcomitans</name>
    <name type="synonym">Haemophilus actinomycetemcomitans</name>
    <dbReference type="NCBI Taxonomy" id="714"/>
    <lineage>
        <taxon>Bacteria</taxon>
        <taxon>Pseudomonadati</taxon>
        <taxon>Pseudomonadota</taxon>
        <taxon>Gammaproteobacteria</taxon>
        <taxon>Pasteurellales</taxon>
        <taxon>Pasteurellaceae</taxon>
        <taxon>Aggregatibacter</taxon>
    </lineage>
</organism>
<evidence type="ECO:0000313" key="5">
    <source>
        <dbReference type="Proteomes" id="UP000226080"/>
    </source>
</evidence>
<dbReference type="SMR" id="A0A142G057"/>
<evidence type="ECO:0000313" key="3">
    <source>
        <dbReference type="EMBL" id="TYA38532.1"/>
    </source>
</evidence>
<evidence type="ECO:0000313" key="2">
    <source>
        <dbReference type="EMBL" id="PHO19918.1"/>
    </source>
</evidence>
<proteinExistence type="predicted"/>
<reference evidence="1 4" key="1">
    <citation type="submission" date="2015-10" db="EMBL/GenBank/DDBJ databases">
        <title>Tn-seq of a polymicrobial infection.</title>
        <authorList>
            <person name="Stacy A."/>
            <person name="Rumbaugh K.P."/>
            <person name="Whiteley M."/>
        </authorList>
    </citation>
    <scope>NUCLEOTIDE SEQUENCE [LARGE SCALE GENOMIC DNA]</scope>
    <source>
        <strain evidence="1 4">624</strain>
    </source>
</reference>
<dbReference type="KEGG" id="aact:ACT75_05600"/>
<gene>
    <name evidence="1" type="ORF">ACT75_05600</name>
    <name evidence="2" type="ORF">CQR80_09600</name>
    <name evidence="3" type="ORF">FXB79_08465</name>
</gene>
<dbReference type="eggNOG" id="COG1708">
    <property type="taxonomic scope" value="Bacteria"/>
</dbReference>
<dbReference type="SUPFAM" id="SSF81593">
    <property type="entry name" value="Nucleotidyltransferase substrate binding subunit/domain"/>
    <property type="match status" value="1"/>
</dbReference>
<dbReference type="InterPro" id="IPR010235">
    <property type="entry name" value="HepT"/>
</dbReference>
<dbReference type="RefSeq" id="WP_005555177.1">
    <property type="nucleotide sequence ID" value="NZ_CP012958.1"/>
</dbReference>
<reference evidence="2 5" key="2">
    <citation type="submission" date="2017-10" db="EMBL/GenBank/DDBJ databases">
        <title>Draft genome sequences of Aggregatibacter actinomycetemcomitans strains 310a and 310b.</title>
        <authorList>
            <person name="May A.C."/>
            <person name="Ohta H."/>
            <person name="Maeda H."/>
            <person name="Kokeguchi S."/>
            <person name="Cugini C."/>
        </authorList>
    </citation>
    <scope>NUCLEOTIDE SEQUENCE [LARGE SCALE GENOMIC DNA]</scope>
    <source>
        <strain evidence="2 5">310b</strain>
    </source>
</reference>
<dbReference type="AlphaFoldDB" id="A0A142G057"/>
<reference evidence="3 6" key="3">
    <citation type="submission" date="2019-08" db="EMBL/GenBank/DDBJ databases">
        <title>Whole genome sequencing of Aggregatibacter actinomycetemcomitans cultured from blood stream infections in Denmark reveals a novel phylogenetic lineage expressing serotype a membrane O polysaccharide.</title>
        <authorList>
            <person name="Nedergaard S."/>
            <person name="Kobel C.M."/>
            <person name="Nielsen M.B."/>
            <person name="Moeller R.T."/>
            <person name="Jensen A.B."/>
            <person name="Noerskov-Lauritsen N."/>
        </authorList>
    </citation>
    <scope>NUCLEOTIDE SEQUENCE [LARGE SCALE GENOMIC DNA]</scope>
    <source>
        <strain evidence="3 6">PN_563</strain>
    </source>
</reference>